<dbReference type="RefSeq" id="WP_044436334.1">
    <property type="nucleotide sequence ID" value="NZ_BJYZ01000026.1"/>
</dbReference>
<comment type="caution">
    <text evidence="1">The sequence shown here is derived from an EMBL/GenBank/DDBJ whole genome shotgun (WGS) entry which is preliminary data.</text>
</comment>
<evidence type="ECO:0000313" key="1">
    <source>
        <dbReference type="EMBL" id="GEO41146.1"/>
    </source>
</evidence>
<organism evidence="1 2">
    <name type="scientific">Skermanella aerolata</name>
    <dbReference type="NCBI Taxonomy" id="393310"/>
    <lineage>
        <taxon>Bacteria</taxon>
        <taxon>Pseudomonadati</taxon>
        <taxon>Pseudomonadota</taxon>
        <taxon>Alphaproteobacteria</taxon>
        <taxon>Rhodospirillales</taxon>
        <taxon>Azospirillaceae</taxon>
        <taxon>Skermanella</taxon>
    </lineage>
</organism>
<dbReference type="AlphaFoldDB" id="A0A512DXH6"/>
<sequence length="157" mass="16794">MNTVPKSPVYQYTFTRGGAGSKDHSDIPAAAAEEFAHSLELLSNTSLHLSLFKIILPDLKPDAAGKVMQRAFGNRGMISLLASGGFAVLLIGTETRESITNAMTVEFLHVAQSDLGLRSRLEIAAIHRPAPEIGDPEDIIAQLSGLPTERYPVGRAA</sequence>
<protein>
    <submittedName>
        <fullName evidence="1">Uncharacterized protein</fullName>
    </submittedName>
</protein>
<keyword evidence="2" id="KW-1185">Reference proteome</keyword>
<name>A0A512DXH6_9PROT</name>
<dbReference type="EMBL" id="BJYZ01000026">
    <property type="protein sequence ID" value="GEO41146.1"/>
    <property type="molecule type" value="Genomic_DNA"/>
</dbReference>
<evidence type="ECO:0000313" key="2">
    <source>
        <dbReference type="Proteomes" id="UP000321523"/>
    </source>
</evidence>
<dbReference type="Proteomes" id="UP000321523">
    <property type="component" value="Unassembled WGS sequence"/>
</dbReference>
<proteinExistence type="predicted"/>
<accession>A0A512DXH6</accession>
<dbReference type="OrthoDB" id="9843020at2"/>
<gene>
    <name evidence="1" type="ORF">SAE02_52940</name>
</gene>
<reference evidence="1 2" key="1">
    <citation type="submission" date="2019-07" db="EMBL/GenBank/DDBJ databases">
        <title>Whole genome shotgun sequence of Skermanella aerolata NBRC 106429.</title>
        <authorList>
            <person name="Hosoyama A."/>
            <person name="Uohara A."/>
            <person name="Ohji S."/>
            <person name="Ichikawa N."/>
        </authorList>
    </citation>
    <scope>NUCLEOTIDE SEQUENCE [LARGE SCALE GENOMIC DNA]</scope>
    <source>
        <strain evidence="1 2">NBRC 106429</strain>
    </source>
</reference>